<name>I0EMQ3_HELC0</name>
<evidence type="ECO:0000313" key="10">
    <source>
        <dbReference type="Proteomes" id="UP000005010"/>
    </source>
</evidence>
<evidence type="ECO:0000256" key="7">
    <source>
        <dbReference type="ARBA" id="ARBA00033270"/>
    </source>
</evidence>
<feature type="transmembrane region" description="Helical" evidence="8">
    <location>
        <begin position="12"/>
        <end position="31"/>
    </location>
</feature>
<dbReference type="PANTHER" id="PTHR30474:SF1">
    <property type="entry name" value="PEPTIDOGLYCAN GLYCOSYLTRANSFERASE MRDB"/>
    <property type="match status" value="1"/>
</dbReference>
<evidence type="ECO:0000256" key="1">
    <source>
        <dbReference type="ARBA" id="ARBA00004141"/>
    </source>
</evidence>
<dbReference type="GO" id="GO:0008360">
    <property type="term" value="P:regulation of cell shape"/>
    <property type="evidence" value="ECO:0007669"/>
    <property type="project" value="UniProtKB-KW"/>
</dbReference>
<feature type="transmembrane region" description="Helical" evidence="8">
    <location>
        <begin position="67"/>
        <end position="85"/>
    </location>
</feature>
<feature type="transmembrane region" description="Helical" evidence="8">
    <location>
        <begin position="180"/>
        <end position="199"/>
    </location>
</feature>
<keyword evidence="10" id="KW-1185">Reference proteome</keyword>
<evidence type="ECO:0000256" key="4">
    <source>
        <dbReference type="ARBA" id="ARBA00022989"/>
    </source>
</evidence>
<gene>
    <name evidence="9" type="ordered locus">HCW_04775</name>
</gene>
<dbReference type="Pfam" id="PF01098">
    <property type="entry name" value="FTSW_RODA_SPOVE"/>
    <property type="match status" value="1"/>
</dbReference>
<keyword evidence="2 8" id="KW-0812">Transmembrane</keyword>
<keyword evidence="4 8" id="KW-1133">Transmembrane helix</keyword>
<dbReference type="GO" id="GO:0051301">
    <property type="term" value="P:cell division"/>
    <property type="evidence" value="ECO:0007669"/>
    <property type="project" value="InterPro"/>
</dbReference>
<sequence length="381" mass="43281">MAMDRRIWMHFDFLLFVFLMPLFIISSWLIFEANTTLSLKQGFYYALSFVLFWIVFLIPFRKLDRLFFVFYWGCIILLILVDIVGSSKLGAKRWLSIPFTSITIQPSEPVKIAILLLLAHLIKLNPPPSKGYDWGMFLKLSFYILLPTLLILKEPDLGTALIIAIMGFGILLLVGLRMRVWLPLAITLAIASPIAYHFLHDYQKKRIADFISEKPNYHVKQSQIAIGSGGLFGKAKEDSTQTKFKFLPIATSDFIFAYYVERFGFVGALLLFAIYISLTLHLFSYIFDPNSDWFLQVVALGISILIFTYSSVNIAMTLGLAPVVGIPLPLFSYGGSSFITFIIMFAILENLLAFRYVFGYNSKSSFNKFGFLAQLVRALGS</sequence>
<dbReference type="RefSeq" id="WP_014661092.1">
    <property type="nucleotide sequence ID" value="NC_017737.1"/>
</dbReference>
<evidence type="ECO:0000256" key="3">
    <source>
        <dbReference type="ARBA" id="ARBA00022960"/>
    </source>
</evidence>
<dbReference type="GO" id="GO:0032153">
    <property type="term" value="C:cell division site"/>
    <property type="evidence" value="ECO:0007669"/>
    <property type="project" value="TreeGrafter"/>
</dbReference>
<dbReference type="KEGG" id="hce:HCW_04775"/>
<dbReference type="InterPro" id="IPR001182">
    <property type="entry name" value="FtsW/RodA"/>
</dbReference>
<organism evidence="9 10">
    <name type="scientific">Helicobacter cetorum (strain ATCC BAA-429 / MIT 00-7128)</name>
    <dbReference type="NCBI Taxonomy" id="182217"/>
    <lineage>
        <taxon>Bacteria</taxon>
        <taxon>Pseudomonadati</taxon>
        <taxon>Campylobacterota</taxon>
        <taxon>Epsilonproteobacteria</taxon>
        <taxon>Campylobacterales</taxon>
        <taxon>Helicobacteraceae</taxon>
        <taxon>Helicobacter</taxon>
    </lineage>
</organism>
<dbReference type="Proteomes" id="UP000005010">
    <property type="component" value="Chromosome"/>
</dbReference>
<protein>
    <recommendedName>
        <fullName evidence="7">Cell wall polymerase</fullName>
    </recommendedName>
    <alternativeName>
        <fullName evidence="6">Peptidoglycan polymerase</fullName>
    </alternativeName>
</protein>
<comment type="subcellular location">
    <subcellularLocation>
        <location evidence="1">Membrane</location>
        <topology evidence="1">Multi-pass membrane protein</topology>
    </subcellularLocation>
</comment>
<evidence type="ECO:0000256" key="8">
    <source>
        <dbReference type="SAM" id="Phobius"/>
    </source>
</evidence>
<dbReference type="GO" id="GO:0005886">
    <property type="term" value="C:plasma membrane"/>
    <property type="evidence" value="ECO:0007669"/>
    <property type="project" value="TreeGrafter"/>
</dbReference>
<feature type="transmembrane region" description="Helical" evidence="8">
    <location>
        <begin position="263"/>
        <end position="287"/>
    </location>
</feature>
<dbReference type="GO" id="GO:0015648">
    <property type="term" value="F:lipid-linked peptidoglycan transporter activity"/>
    <property type="evidence" value="ECO:0007669"/>
    <property type="project" value="TreeGrafter"/>
</dbReference>
<feature type="transmembrane region" description="Helical" evidence="8">
    <location>
        <begin position="134"/>
        <end position="152"/>
    </location>
</feature>
<reference evidence="10" key="1">
    <citation type="submission" date="2012-04" db="EMBL/GenBank/DDBJ databases">
        <title>Complete genome sequence of Helicobacter cetorum strain MIT 00-7128.</title>
        <authorList>
            <person name="Kersulyte D."/>
            <person name="Berg D.E."/>
        </authorList>
    </citation>
    <scope>NUCLEOTIDE SEQUENCE [LARGE SCALE GENOMIC DNA]</scope>
    <source>
        <strain evidence="10">MIT 00-7128</strain>
    </source>
</reference>
<dbReference type="AlphaFoldDB" id="I0EMQ3"/>
<evidence type="ECO:0000256" key="2">
    <source>
        <dbReference type="ARBA" id="ARBA00022692"/>
    </source>
</evidence>
<feature type="transmembrane region" description="Helical" evidence="8">
    <location>
        <begin position="157"/>
        <end position="174"/>
    </location>
</feature>
<dbReference type="InterPro" id="IPR018365">
    <property type="entry name" value="Cell_cycle_FtsW-rel_CS"/>
</dbReference>
<dbReference type="eggNOG" id="COG0772">
    <property type="taxonomic scope" value="Bacteria"/>
</dbReference>
<proteinExistence type="predicted"/>
<feature type="transmembrane region" description="Helical" evidence="8">
    <location>
        <begin position="43"/>
        <end position="60"/>
    </location>
</feature>
<accession>I0EMQ3</accession>
<dbReference type="PROSITE" id="PS00428">
    <property type="entry name" value="FTSW_RODA_SPOVE"/>
    <property type="match status" value="1"/>
</dbReference>
<evidence type="ECO:0000313" key="9">
    <source>
        <dbReference type="EMBL" id="AFI04222.1"/>
    </source>
</evidence>
<keyword evidence="5 8" id="KW-0472">Membrane</keyword>
<feature type="transmembrane region" description="Helical" evidence="8">
    <location>
        <begin position="293"/>
        <end position="309"/>
    </location>
</feature>
<dbReference type="EMBL" id="CP003479">
    <property type="protein sequence ID" value="AFI04222.1"/>
    <property type="molecule type" value="Genomic_DNA"/>
</dbReference>
<dbReference type="HOGENOM" id="CLU_029243_2_1_7"/>
<keyword evidence="3" id="KW-0133">Cell shape</keyword>
<evidence type="ECO:0000256" key="5">
    <source>
        <dbReference type="ARBA" id="ARBA00023136"/>
    </source>
</evidence>
<dbReference type="PANTHER" id="PTHR30474">
    <property type="entry name" value="CELL CYCLE PROTEIN"/>
    <property type="match status" value="1"/>
</dbReference>
<dbReference type="STRING" id="182217.HCW_04775"/>
<evidence type="ECO:0000256" key="6">
    <source>
        <dbReference type="ARBA" id="ARBA00032370"/>
    </source>
</evidence>